<dbReference type="InterPro" id="IPR023578">
    <property type="entry name" value="Ras_GEF_dom_sf"/>
</dbReference>
<dbReference type="Pfam" id="PF00617">
    <property type="entry name" value="RasGEF"/>
    <property type="match status" value="1"/>
</dbReference>
<dbReference type="VEuPathDB" id="MicrosporidiaDB:AEWQ_070220"/>
<proteinExistence type="predicted"/>
<accession>M1JLG9</accession>
<name>M1JLG9_ENCCN</name>
<gene>
    <name evidence="3" type="ORF">ECU07_0270</name>
</gene>
<dbReference type="InterPro" id="IPR001895">
    <property type="entry name" value="RASGEF_cat_dom"/>
</dbReference>
<evidence type="ECO:0000256" key="1">
    <source>
        <dbReference type="SAM" id="MobiDB-lite"/>
    </source>
</evidence>
<dbReference type="Gene3D" id="1.10.840.10">
    <property type="entry name" value="Ras guanine-nucleotide exchange factors catalytic domain"/>
    <property type="match status" value="1"/>
</dbReference>
<feature type="region of interest" description="Disordered" evidence="1">
    <location>
        <begin position="1"/>
        <end position="25"/>
    </location>
</feature>
<dbReference type="GO" id="GO:0005085">
    <property type="term" value="F:guanyl-nucleotide exchange factor activity"/>
    <property type="evidence" value="ECO:0007669"/>
    <property type="project" value="InterPro"/>
</dbReference>
<dbReference type="InterPro" id="IPR036964">
    <property type="entry name" value="RASGEF_cat_dom_sf"/>
</dbReference>
<reference evidence="3" key="1">
    <citation type="journal article" date="2013" name="Eukaryot. Cell">
        <title>Extremely Reduced Levels of Heterozygosity in the Vertebrate Pathogen Encephalitozoon cuniculi.</title>
        <authorList>
            <person name="Selman M."/>
            <person name="Sak B."/>
            <person name="Kvac M."/>
            <person name="Farinelli L."/>
            <person name="Weiss L.M."/>
            <person name="Corradi N."/>
        </authorList>
    </citation>
    <scope>NUCLEOTIDE SEQUENCE</scope>
</reference>
<organism evidence="3">
    <name type="scientific">Encephalitozoon cuniculi</name>
    <name type="common">Microsporidian parasite</name>
    <dbReference type="NCBI Taxonomy" id="6035"/>
    <lineage>
        <taxon>Eukaryota</taxon>
        <taxon>Fungi</taxon>
        <taxon>Fungi incertae sedis</taxon>
        <taxon>Microsporidia</taxon>
        <taxon>Unikaryonidae</taxon>
        <taxon>Encephalitozoon</taxon>
    </lineage>
</organism>
<sequence length="295" mass="34497">MMSSRELAACTSEHLNGSMPEGSLGDKLVVRESSDEETGFSNAWNADILPRSWYQEQICSGRKEKRYISKARKAESRDIYHMTPRKLSKALTSIDLSILRKISPSELVDYDGPGNSRCRNIRHMRSKNTGLTNFISYELLRGRNYRYFFRLLRHLEKVGNYNSFYCVVKAFQMQRLDLKRLNTLSGYMEKSTSYFNMRQVLDDLAANEAFLICPMDVYIRDVEESNRTRNNEIASMRFCRLVEILIKLQNQTLDATISHADEHFLLSKFWHHIQKDSVSDRRPDARRHDGQFLLI</sequence>
<dbReference type="EMBL" id="KC513617">
    <property type="protein sequence ID" value="AGE96369.1"/>
    <property type="molecule type" value="Genomic_DNA"/>
</dbReference>
<protein>
    <recommendedName>
        <fullName evidence="2">Ras-GEF domain-containing protein</fullName>
    </recommendedName>
</protein>
<dbReference type="VEuPathDB" id="MicrosporidiaDB:AEWD_070220"/>
<dbReference type="VEuPathDB" id="MicrosporidiaDB:M970_070210"/>
<dbReference type="GO" id="GO:0007264">
    <property type="term" value="P:small GTPase-mediated signal transduction"/>
    <property type="evidence" value="ECO:0007669"/>
    <property type="project" value="InterPro"/>
</dbReference>
<dbReference type="VEuPathDB" id="MicrosporidiaDB:AEWR_070210"/>
<feature type="domain" description="Ras-GEF" evidence="2">
    <location>
        <begin position="79"/>
        <end position="286"/>
    </location>
</feature>
<dbReference type="SUPFAM" id="SSF48366">
    <property type="entry name" value="Ras GEF"/>
    <property type="match status" value="1"/>
</dbReference>
<dbReference type="VEuPathDB" id="MicrosporidiaDB:ECU07_0270"/>
<dbReference type="SMART" id="SM00147">
    <property type="entry name" value="RasGEF"/>
    <property type="match status" value="1"/>
</dbReference>
<evidence type="ECO:0000259" key="2">
    <source>
        <dbReference type="SMART" id="SM00147"/>
    </source>
</evidence>
<evidence type="ECO:0000313" key="3">
    <source>
        <dbReference type="EMBL" id="AGE96369.1"/>
    </source>
</evidence>
<dbReference type="OMA" id="NICNETK"/>
<dbReference type="AlphaFoldDB" id="M1JLG9"/>